<keyword evidence="3" id="KW-0788">Thiol protease</keyword>
<feature type="region of interest" description="Disordered" evidence="4">
    <location>
        <begin position="301"/>
        <end position="372"/>
    </location>
</feature>
<keyword evidence="3" id="KW-0645">Protease</keyword>
<evidence type="ECO:0000313" key="6">
    <source>
        <dbReference type="EMBL" id="CDF37621.1"/>
    </source>
</evidence>
<feature type="compositionally biased region" description="Basic residues" evidence="4">
    <location>
        <begin position="37"/>
        <end position="52"/>
    </location>
</feature>
<dbReference type="EC" id="3.4.19.12" evidence="3"/>
<reference evidence="7" key="1">
    <citation type="journal article" date="2013" name="Proc. Natl. Acad. Sci. U.S.A.">
        <title>Genome structure and metabolic features in the red seaweed Chondrus crispus shed light on evolution of the Archaeplastida.</title>
        <authorList>
            <person name="Collen J."/>
            <person name="Porcel B."/>
            <person name="Carre W."/>
            <person name="Ball S.G."/>
            <person name="Chaparro C."/>
            <person name="Tonon T."/>
            <person name="Barbeyron T."/>
            <person name="Michel G."/>
            <person name="Noel B."/>
            <person name="Valentin K."/>
            <person name="Elias M."/>
            <person name="Artiguenave F."/>
            <person name="Arun A."/>
            <person name="Aury J.M."/>
            <person name="Barbosa-Neto J.F."/>
            <person name="Bothwell J.H."/>
            <person name="Bouget F.Y."/>
            <person name="Brillet L."/>
            <person name="Cabello-Hurtado F."/>
            <person name="Capella-Gutierrez S."/>
            <person name="Charrier B."/>
            <person name="Cladiere L."/>
            <person name="Cock J.M."/>
            <person name="Coelho S.M."/>
            <person name="Colleoni C."/>
            <person name="Czjzek M."/>
            <person name="Da Silva C."/>
            <person name="Delage L."/>
            <person name="Denoeud F."/>
            <person name="Deschamps P."/>
            <person name="Dittami S.M."/>
            <person name="Gabaldon T."/>
            <person name="Gachon C.M."/>
            <person name="Groisillier A."/>
            <person name="Herve C."/>
            <person name="Jabbari K."/>
            <person name="Katinka M."/>
            <person name="Kloareg B."/>
            <person name="Kowalczyk N."/>
            <person name="Labadie K."/>
            <person name="Leblanc C."/>
            <person name="Lopez P.J."/>
            <person name="McLachlan D.H."/>
            <person name="Meslet-Cladiere L."/>
            <person name="Moustafa A."/>
            <person name="Nehr Z."/>
            <person name="Nyvall Collen P."/>
            <person name="Panaud O."/>
            <person name="Partensky F."/>
            <person name="Poulain J."/>
            <person name="Rensing S.A."/>
            <person name="Rousvoal S."/>
            <person name="Samson G."/>
            <person name="Symeonidi A."/>
            <person name="Weissenbach J."/>
            <person name="Zambounis A."/>
            <person name="Wincker P."/>
            <person name="Boyen C."/>
        </authorList>
    </citation>
    <scope>NUCLEOTIDE SEQUENCE [LARGE SCALE GENOMIC DNA]</scope>
    <source>
        <strain evidence="7">cv. Stackhouse</strain>
    </source>
</reference>
<evidence type="ECO:0000259" key="5">
    <source>
        <dbReference type="PROSITE" id="PS50802"/>
    </source>
</evidence>
<keyword evidence="7" id="KW-1185">Reference proteome</keyword>
<keyword evidence="2 3" id="KW-0378">Hydrolase</keyword>
<organism evidence="6 7">
    <name type="scientific">Chondrus crispus</name>
    <name type="common">Carrageen Irish moss</name>
    <name type="synonym">Polymorpha crispa</name>
    <dbReference type="NCBI Taxonomy" id="2769"/>
    <lineage>
        <taxon>Eukaryota</taxon>
        <taxon>Rhodophyta</taxon>
        <taxon>Florideophyceae</taxon>
        <taxon>Rhodymeniophycidae</taxon>
        <taxon>Gigartinales</taxon>
        <taxon>Gigartinaceae</taxon>
        <taxon>Chondrus</taxon>
    </lineage>
</organism>
<protein>
    <recommendedName>
        <fullName evidence="3">Ubiquitin thioesterase OTU</fullName>
        <ecNumber evidence="3">3.4.19.12</ecNumber>
    </recommendedName>
</protein>
<feature type="region of interest" description="Disordered" evidence="4">
    <location>
        <begin position="1"/>
        <end position="82"/>
    </location>
</feature>
<feature type="compositionally biased region" description="Polar residues" evidence="4">
    <location>
        <begin position="424"/>
        <end position="442"/>
    </location>
</feature>
<dbReference type="AlphaFoldDB" id="R7QJI1"/>
<dbReference type="GO" id="GO:0005634">
    <property type="term" value="C:nucleus"/>
    <property type="evidence" value="ECO:0007669"/>
    <property type="project" value="TreeGrafter"/>
</dbReference>
<dbReference type="InterPro" id="IPR003323">
    <property type="entry name" value="OTU_dom"/>
</dbReference>
<gene>
    <name evidence="6" type="ORF">CHC_T00005820001</name>
</gene>
<comment type="subcellular location">
    <subcellularLocation>
        <location evidence="3">Cytoplasm</location>
    </subcellularLocation>
</comment>
<comment type="catalytic activity">
    <reaction evidence="1 3">
        <text>Thiol-dependent hydrolysis of ester, thioester, amide, peptide and isopeptide bonds formed by the C-terminal Gly of ubiquitin (a 76-residue protein attached to proteins as an intracellular targeting signal).</text>
        <dbReference type="EC" id="3.4.19.12"/>
    </reaction>
</comment>
<evidence type="ECO:0000256" key="4">
    <source>
        <dbReference type="SAM" id="MobiDB-lite"/>
    </source>
</evidence>
<dbReference type="EMBL" id="HG001856">
    <property type="protein sequence ID" value="CDF37621.1"/>
    <property type="molecule type" value="Genomic_DNA"/>
</dbReference>
<dbReference type="PANTHER" id="PTHR13312">
    <property type="entry name" value="HIV-INDUCED PROTEIN-7-LIKE PROTEASE"/>
    <property type="match status" value="1"/>
</dbReference>
<dbReference type="PANTHER" id="PTHR13312:SF6">
    <property type="entry name" value="UBIQUITIN THIOESTERASE OTU"/>
    <property type="match status" value="1"/>
</dbReference>
<name>R7QJI1_CHOCR</name>
<dbReference type="KEGG" id="ccp:CHC_T00005820001"/>
<feature type="compositionally biased region" description="Polar residues" evidence="4">
    <location>
        <begin position="399"/>
        <end position="416"/>
    </location>
</feature>
<dbReference type="CDD" id="cd22746">
    <property type="entry name" value="OTU_plant_OTU3_4-like"/>
    <property type="match status" value="1"/>
</dbReference>
<dbReference type="Gramene" id="CDF37621">
    <property type="protein sequence ID" value="CDF37621"/>
    <property type="gene ID" value="CHC_T00005820001"/>
</dbReference>
<feature type="compositionally biased region" description="Basic and acidic residues" evidence="4">
    <location>
        <begin position="301"/>
        <end position="313"/>
    </location>
</feature>
<dbReference type="PROSITE" id="PS50802">
    <property type="entry name" value="OTU"/>
    <property type="match status" value="1"/>
</dbReference>
<accession>R7QJI1</accession>
<dbReference type="Pfam" id="PF02338">
    <property type="entry name" value="OTU"/>
    <property type="match status" value="1"/>
</dbReference>
<feature type="region of interest" description="Disordered" evidence="4">
    <location>
        <begin position="390"/>
        <end position="453"/>
    </location>
</feature>
<keyword evidence="3" id="KW-0833">Ubl conjugation pathway</keyword>
<sequence>MGLGSVLRKVLFSSSPAARPRPQNQSSNHPNGSANPRRSRKRPSHSFGRKKQSSPGLGPRTDDRVSRRRKSRSPPISQQEAQERAVITLYGDQLAQLATRISQGWARFDAEPDEYYVTLDIRDLRVSLQKALESYYAARGSRANHGIESIIQIMEDTDIRLARLDHEVLAEVERFEQAAMDIALRFSHAQVAEEKLNVCADADDALIELELYREGWVHIMDPEVHSRLVHTNSVLREVATTCVPIAHHASASKAPYPSIPNGDIHKYSYPETSQARDISPLPQTGGLPFVGTHFDSYAEVRRHQEEQEKHKGQSGESAIYNPFRGAASSHPVANGYHDTPKPMSSSANGGLGSRSDGRRDTQSSESGDEGAMKMVMSRTRTLRDMAASAMNQRDDFPGSTLTSPAGASRDGFSSGNAGPAFSRGFSSQGSYRNSLGLSPTASRSRDIEQPSMEQTHHLSFASALYFTRNERVDAISDAGLYLERSNVRGDGRCLFRALVRCRAVARGKPIPGERLEREGADHLRARAVAELIKYRELLARFFVIEGNFPQYTKKMSQPRTYGGEPELLMLAKILHVPIAVYISKVGIYRQIQVYGKQYRGEPLRILYSDGIHYDALLAYT</sequence>
<keyword evidence="3" id="KW-0963">Cytoplasm</keyword>
<dbReference type="GeneID" id="17325216"/>
<evidence type="ECO:0000256" key="1">
    <source>
        <dbReference type="ARBA" id="ARBA00000707"/>
    </source>
</evidence>
<dbReference type="Gene3D" id="3.90.70.80">
    <property type="match status" value="1"/>
</dbReference>
<dbReference type="GO" id="GO:0004843">
    <property type="term" value="F:cysteine-type deubiquitinase activity"/>
    <property type="evidence" value="ECO:0007669"/>
    <property type="project" value="UniProtKB-UniRule"/>
</dbReference>
<dbReference type="SUPFAM" id="SSF54001">
    <property type="entry name" value="Cysteine proteinases"/>
    <property type="match status" value="1"/>
</dbReference>
<dbReference type="GO" id="GO:0036503">
    <property type="term" value="P:ERAD pathway"/>
    <property type="evidence" value="ECO:0007669"/>
    <property type="project" value="TreeGrafter"/>
</dbReference>
<comment type="function">
    <text evidence="3">Hydrolase that can remove conjugated ubiquitin from proteins and may therefore play an important regulatory role at the level of protein turnover by preventing degradation.</text>
</comment>
<dbReference type="Proteomes" id="UP000012073">
    <property type="component" value="Unassembled WGS sequence"/>
</dbReference>
<evidence type="ECO:0000256" key="2">
    <source>
        <dbReference type="ARBA" id="ARBA00022801"/>
    </source>
</evidence>
<dbReference type="GO" id="GO:0005829">
    <property type="term" value="C:cytosol"/>
    <property type="evidence" value="ECO:0007669"/>
    <property type="project" value="TreeGrafter"/>
</dbReference>
<evidence type="ECO:0000313" key="7">
    <source>
        <dbReference type="Proteomes" id="UP000012073"/>
    </source>
</evidence>
<dbReference type="GO" id="GO:0016579">
    <property type="term" value="P:protein deubiquitination"/>
    <property type="evidence" value="ECO:0007669"/>
    <property type="project" value="TreeGrafter"/>
</dbReference>
<dbReference type="RefSeq" id="XP_005717492.1">
    <property type="nucleotide sequence ID" value="XM_005717435.1"/>
</dbReference>
<evidence type="ECO:0000256" key="3">
    <source>
        <dbReference type="RuleBase" id="RU367104"/>
    </source>
</evidence>
<feature type="domain" description="OTU" evidence="5">
    <location>
        <begin position="482"/>
        <end position="619"/>
    </location>
</feature>
<dbReference type="GO" id="GO:0030968">
    <property type="term" value="P:endoplasmic reticulum unfolded protein response"/>
    <property type="evidence" value="ECO:0007669"/>
    <property type="project" value="TreeGrafter"/>
</dbReference>
<dbReference type="InterPro" id="IPR038765">
    <property type="entry name" value="Papain-like_cys_pep_sf"/>
</dbReference>
<proteinExistence type="predicted"/>
<feature type="compositionally biased region" description="Polar residues" evidence="4">
    <location>
        <begin position="12"/>
        <end position="36"/>
    </location>
</feature>
<dbReference type="OrthoDB" id="409956at2759"/>